<dbReference type="Gene3D" id="3.30.70.2450">
    <property type="match status" value="1"/>
</dbReference>
<keyword evidence="6" id="KW-1185">Reference proteome</keyword>
<dbReference type="OrthoDB" id="10016252at2759"/>
<sequence length="118" mass="12857">MIAYFRTPSDVKTDNKNGEYRKGPTQAELQELVNNCGPKVTSNDEPNKIIEVKWSSFFQVSHRLVPFFNKGPICLIGDAAHIHAPAGGQGEGLLGMNIGVQDAVSLGVSGIDRLYLEK</sequence>
<dbReference type="Proteomes" id="UP000001072">
    <property type="component" value="Unassembled WGS sequence"/>
</dbReference>
<dbReference type="InterPro" id="IPR002938">
    <property type="entry name" value="FAD-bd"/>
</dbReference>
<dbReference type="GO" id="GO:0016491">
    <property type="term" value="F:oxidoreductase activity"/>
    <property type="evidence" value="ECO:0007669"/>
    <property type="project" value="UniProtKB-KW"/>
</dbReference>
<keyword evidence="2" id="KW-0274">FAD</keyword>
<evidence type="ECO:0000259" key="4">
    <source>
        <dbReference type="Pfam" id="PF01494"/>
    </source>
</evidence>
<evidence type="ECO:0000256" key="2">
    <source>
        <dbReference type="ARBA" id="ARBA00022827"/>
    </source>
</evidence>
<accession>F4RBJ6</accession>
<evidence type="ECO:0000313" key="6">
    <source>
        <dbReference type="Proteomes" id="UP000001072"/>
    </source>
</evidence>
<dbReference type="GO" id="GO:0071949">
    <property type="term" value="F:FAD binding"/>
    <property type="evidence" value="ECO:0007669"/>
    <property type="project" value="InterPro"/>
</dbReference>
<dbReference type="KEGG" id="mlr:MELLADRAFT_94473"/>
<dbReference type="GeneID" id="18936896"/>
<evidence type="ECO:0000256" key="1">
    <source>
        <dbReference type="ARBA" id="ARBA00022630"/>
    </source>
</evidence>
<proteinExistence type="predicted"/>
<evidence type="ECO:0000313" key="5">
    <source>
        <dbReference type="EMBL" id="EGG10115.1"/>
    </source>
</evidence>
<dbReference type="eggNOG" id="KOG3855">
    <property type="taxonomic scope" value="Eukaryota"/>
</dbReference>
<dbReference type="AlphaFoldDB" id="F4RBJ6"/>
<evidence type="ECO:0000256" key="3">
    <source>
        <dbReference type="ARBA" id="ARBA00023002"/>
    </source>
</evidence>
<dbReference type="HOGENOM" id="CLU_2073660_0_0_1"/>
<organism evidence="6">
    <name type="scientific">Melampsora larici-populina (strain 98AG31 / pathotype 3-4-7)</name>
    <name type="common">Poplar leaf rust fungus</name>
    <dbReference type="NCBI Taxonomy" id="747676"/>
    <lineage>
        <taxon>Eukaryota</taxon>
        <taxon>Fungi</taxon>
        <taxon>Dikarya</taxon>
        <taxon>Basidiomycota</taxon>
        <taxon>Pucciniomycotina</taxon>
        <taxon>Pucciniomycetes</taxon>
        <taxon>Pucciniales</taxon>
        <taxon>Melampsoraceae</taxon>
        <taxon>Melampsora</taxon>
    </lineage>
</organism>
<dbReference type="SUPFAM" id="SSF51905">
    <property type="entry name" value="FAD/NAD(P)-binding domain"/>
    <property type="match status" value="1"/>
</dbReference>
<dbReference type="EMBL" id="GL883095">
    <property type="protein sequence ID" value="EGG10115.1"/>
    <property type="molecule type" value="Genomic_DNA"/>
</dbReference>
<gene>
    <name evidence="5" type="ORF">MELLADRAFT_94473</name>
</gene>
<dbReference type="Pfam" id="PF01494">
    <property type="entry name" value="FAD_binding_3"/>
    <property type="match status" value="1"/>
</dbReference>
<dbReference type="STRING" id="747676.F4RBJ6"/>
<dbReference type="Gene3D" id="3.50.50.60">
    <property type="entry name" value="FAD/NAD(P)-binding domain"/>
    <property type="match status" value="1"/>
</dbReference>
<protein>
    <recommendedName>
        <fullName evidence="4">FAD-binding domain-containing protein</fullName>
    </recommendedName>
</protein>
<dbReference type="VEuPathDB" id="FungiDB:MELLADRAFT_94473"/>
<feature type="domain" description="FAD-binding" evidence="4">
    <location>
        <begin position="22"/>
        <end position="107"/>
    </location>
</feature>
<keyword evidence="1" id="KW-0285">Flavoprotein</keyword>
<dbReference type="RefSeq" id="XP_007406416.1">
    <property type="nucleotide sequence ID" value="XM_007406354.1"/>
</dbReference>
<reference evidence="6" key="1">
    <citation type="journal article" date="2011" name="Proc. Natl. Acad. Sci. U.S.A.">
        <title>Obligate biotrophy features unraveled by the genomic analysis of rust fungi.</title>
        <authorList>
            <person name="Duplessis S."/>
            <person name="Cuomo C.A."/>
            <person name="Lin Y.-C."/>
            <person name="Aerts A."/>
            <person name="Tisserant E."/>
            <person name="Veneault-Fourrey C."/>
            <person name="Joly D.L."/>
            <person name="Hacquard S."/>
            <person name="Amselem J."/>
            <person name="Cantarel B.L."/>
            <person name="Chiu R."/>
            <person name="Coutinho P.M."/>
            <person name="Feau N."/>
            <person name="Field M."/>
            <person name="Frey P."/>
            <person name="Gelhaye E."/>
            <person name="Goldberg J."/>
            <person name="Grabherr M.G."/>
            <person name="Kodira C.D."/>
            <person name="Kohler A."/>
            <person name="Kuees U."/>
            <person name="Lindquist E.A."/>
            <person name="Lucas S.M."/>
            <person name="Mago R."/>
            <person name="Mauceli E."/>
            <person name="Morin E."/>
            <person name="Murat C."/>
            <person name="Pangilinan J.L."/>
            <person name="Park R."/>
            <person name="Pearson M."/>
            <person name="Quesneville H."/>
            <person name="Rouhier N."/>
            <person name="Sakthikumar S."/>
            <person name="Salamov A.A."/>
            <person name="Schmutz J."/>
            <person name="Selles B."/>
            <person name="Shapiro H."/>
            <person name="Tanguay P."/>
            <person name="Tuskan G.A."/>
            <person name="Henrissat B."/>
            <person name="Van de Peer Y."/>
            <person name="Rouze P."/>
            <person name="Ellis J.G."/>
            <person name="Dodds P.N."/>
            <person name="Schein J.E."/>
            <person name="Zhong S."/>
            <person name="Hamelin R.C."/>
            <person name="Grigoriev I.V."/>
            <person name="Szabo L.J."/>
            <person name="Martin F."/>
        </authorList>
    </citation>
    <scope>NUCLEOTIDE SEQUENCE [LARGE SCALE GENOMIC DNA]</scope>
    <source>
        <strain evidence="6">98AG31 / pathotype 3-4-7</strain>
    </source>
</reference>
<name>F4RBJ6_MELLP</name>
<dbReference type="InParanoid" id="F4RBJ6"/>
<dbReference type="InterPro" id="IPR036188">
    <property type="entry name" value="FAD/NAD-bd_sf"/>
</dbReference>
<keyword evidence="3" id="KW-0560">Oxidoreductase</keyword>